<feature type="domain" description="AB hydrolase-1" evidence="1">
    <location>
        <begin position="24"/>
        <end position="267"/>
    </location>
</feature>
<keyword evidence="3" id="KW-1185">Reference proteome</keyword>
<dbReference type="Pfam" id="PF00561">
    <property type="entry name" value="Abhydrolase_1"/>
    <property type="match status" value="1"/>
</dbReference>
<dbReference type="PANTHER" id="PTHR43194:SF2">
    <property type="entry name" value="PEROXISOMAL MEMBRANE PROTEIN LPX1"/>
    <property type="match status" value="1"/>
</dbReference>
<evidence type="ECO:0000313" key="3">
    <source>
        <dbReference type="Proteomes" id="UP000322244"/>
    </source>
</evidence>
<keyword evidence="2" id="KW-0378">Hydrolase</keyword>
<reference evidence="2 3" key="1">
    <citation type="submission" date="2019-07" db="EMBL/GenBank/DDBJ databases">
        <title>Rhodococcus cavernicolus sp. nov., isolated from a cave.</title>
        <authorList>
            <person name="Lee S.D."/>
        </authorList>
    </citation>
    <scope>NUCLEOTIDE SEQUENCE [LARGE SCALE GENOMIC DNA]</scope>
    <source>
        <strain evidence="2 3">C1-24</strain>
    </source>
</reference>
<evidence type="ECO:0000313" key="2">
    <source>
        <dbReference type="EMBL" id="KAA0024846.1"/>
    </source>
</evidence>
<protein>
    <submittedName>
        <fullName evidence="2">Alpha/beta hydrolase</fullName>
    </submittedName>
</protein>
<dbReference type="Proteomes" id="UP000322244">
    <property type="component" value="Unassembled WGS sequence"/>
</dbReference>
<organism evidence="2 3">
    <name type="scientific">Antrihabitans cavernicola</name>
    <dbReference type="NCBI Taxonomy" id="2495913"/>
    <lineage>
        <taxon>Bacteria</taxon>
        <taxon>Bacillati</taxon>
        <taxon>Actinomycetota</taxon>
        <taxon>Actinomycetes</taxon>
        <taxon>Mycobacteriales</taxon>
        <taxon>Nocardiaceae</taxon>
        <taxon>Antrihabitans</taxon>
    </lineage>
</organism>
<dbReference type="EMBL" id="VLNY01000001">
    <property type="protein sequence ID" value="KAA0024846.1"/>
    <property type="molecule type" value="Genomic_DNA"/>
</dbReference>
<accession>A0A5A7SG94</accession>
<dbReference type="SUPFAM" id="SSF53474">
    <property type="entry name" value="alpha/beta-Hydrolases"/>
    <property type="match status" value="1"/>
</dbReference>
<dbReference type="RefSeq" id="WP_149428621.1">
    <property type="nucleotide sequence ID" value="NZ_VLNY01000001.1"/>
</dbReference>
<name>A0A5A7SG94_9NOCA</name>
<dbReference type="OrthoDB" id="3400345at2"/>
<dbReference type="InterPro" id="IPR050228">
    <property type="entry name" value="Carboxylesterase_BioH"/>
</dbReference>
<dbReference type="InterPro" id="IPR000073">
    <property type="entry name" value="AB_hydrolase_1"/>
</dbReference>
<proteinExistence type="predicted"/>
<gene>
    <name evidence="2" type="ORF">FOY51_02645</name>
</gene>
<dbReference type="InterPro" id="IPR029058">
    <property type="entry name" value="AB_hydrolase_fold"/>
</dbReference>
<dbReference type="Gene3D" id="3.40.50.1820">
    <property type="entry name" value="alpha/beta hydrolase"/>
    <property type="match status" value="1"/>
</dbReference>
<evidence type="ECO:0000259" key="1">
    <source>
        <dbReference type="Pfam" id="PF00561"/>
    </source>
</evidence>
<comment type="caution">
    <text evidence="2">The sequence shown here is derived from an EMBL/GenBank/DDBJ whole genome shotgun (WGS) entry which is preliminary data.</text>
</comment>
<sequence>MPDVRLNQGTIRYRAVGPDAPGTPTVVFVHGLLVDGRLWDGVADRLAAQGVRCIQPNLPLGAHELPMDPGTDFSFPAMAKLVNEFIDALKLSDVTLVGNDSGGAICQFLIDTDHSRIGRLVLTNCDAYTNFPPYPFNVLVKVARHQAAIGPLMASMRSKRLRHSDLGVGLLANHLDDDLVVSWMQPTMSGDKAIRRDTALFCAEFDPAELDAVSTRLGRFDKPVKIIWGQADRCFKPEYGRRLAKVFPNASLTEVPNAKTFVALDNPGAVADGIMELVSV</sequence>
<dbReference type="GO" id="GO:0016787">
    <property type="term" value="F:hydrolase activity"/>
    <property type="evidence" value="ECO:0007669"/>
    <property type="project" value="UniProtKB-KW"/>
</dbReference>
<dbReference type="PANTHER" id="PTHR43194">
    <property type="entry name" value="HYDROLASE ALPHA/BETA FOLD FAMILY"/>
    <property type="match status" value="1"/>
</dbReference>
<dbReference type="AlphaFoldDB" id="A0A5A7SG94"/>